<evidence type="ECO:0000256" key="6">
    <source>
        <dbReference type="ARBA" id="ARBA00022989"/>
    </source>
</evidence>
<evidence type="ECO:0000313" key="11">
    <source>
        <dbReference type="Proteomes" id="UP000666240"/>
    </source>
</evidence>
<feature type="transmembrane region" description="Helical" evidence="8">
    <location>
        <begin position="307"/>
        <end position="326"/>
    </location>
</feature>
<dbReference type="SUPFAM" id="SSF103473">
    <property type="entry name" value="MFS general substrate transporter"/>
    <property type="match status" value="1"/>
</dbReference>
<dbReference type="PANTHER" id="PTHR23522:SF10">
    <property type="entry name" value="3-PHENYLPROPIONIC ACID TRANSPORTER-RELATED"/>
    <property type="match status" value="1"/>
</dbReference>
<comment type="subcellular location">
    <subcellularLocation>
        <location evidence="1">Cell inner membrane</location>
        <topology evidence="1">Multi-pass membrane protein</topology>
    </subcellularLocation>
</comment>
<evidence type="ECO:0000256" key="3">
    <source>
        <dbReference type="ARBA" id="ARBA00022475"/>
    </source>
</evidence>
<organism evidence="10 11">
    <name type="scientific">Tianweitania sediminis</name>
    <dbReference type="NCBI Taxonomy" id="1502156"/>
    <lineage>
        <taxon>Bacteria</taxon>
        <taxon>Pseudomonadati</taxon>
        <taxon>Pseudomonadota</taxon>
        <taxon>Alphaproteobacteria</taxon>
        <taxon>Hyphomicrobiales</taxon>
        <taxon>Phyllobacteriaceae</taxon>
        <taxon>Tianweitania</taxon>
    </lineage>
</organism>
<keyword evidence="7 8" id="KW-0472">Membrane</keyword>
<dbReference type="NCBIfam" id="NF037955">
    <property type="entry name" value="mfs"/>
    <property type="match status" value="1"/>
</dbReference>
<evidence type="ECO:0000256" key="4">
    <source>
        <dbReference type="ARBA" id="ARBA00022519"/>
    </source>
</evidence>
<dbReference type="InterPro" id="IPR036259">
    <property type="entry name" value="MFS_trans_sf"/>
</dbReference>
<feature type="transmembrane region" description="Helical" evidence="8">
    <location>
        <begin position="347"/>
        <end position="367"/>
    </location>
</feature>
<evidence type="ECO:0000256" key="2">
    <source>
        <dbReference type="ARBA" id="ARBA00022448"/>
    </source>
</evidence>
<feature type="transmembrane region" description="Helical" evidence="8">
    <location>
        <begin position="23"/>
        <end position="43"/>
    </location>
</feature>
<dbReference type="GO" id="GO:0005886">
    <property type="term" value="C:plasma membrane"/>
    <property type="evidence" value="ECO:0007669"/>
    <property type="project" value="UniProtKB-SubCell"/>
</dbReference>
<evidence type="ECO:0000256" key="5">
    <source>
        <dbReference type="ARBA" id="ARBA00022692"/>
    </source>
</evidence>
<keyword evidence="2" id="KW-0813">Transport</keyword>
<evidence type="ECO:0000256" key="1">
    <source>
        <dbReference type="ARBA" id="ARBA00004429"/>
    </source>
</evidence>
<dbReference type="GO" id="GO:0015528">
    <property type="term" value="F:lactose:proton symporter activity"/>
    <property type="evidence" value="ECO:0007669"/>
    <property type="project" value="TreeGrafter"/>
</dbReference>
<keyword evidence="4" id="KW-0997">Cell inner membrane</keyword>
<reference evidence="10" key="1">
    <citation type="submission" date="2021-03" db="EMBL/GenBank/DDBJ databases">
        <title>Genome sequencing and assembly of Tianweitania sediminis.</title>
        <authorList>
            <person name="Chhetri G."/>
        </authorList>
    </citation>
    <scope>NUCLEOTIDE SEQUENCE</scope>
    <source>
        <strain evidence="10">Z8</strain>
    </source>
</reference>
<feature type="transmembrane region" description="Helical" evidence="8">
    <location>
        <begin position="55"/>
        <end position="72"/>
    </location>
</feature>
<dbReference type="PIRSF" id="PIRSF004925">
    <property type="entry name" value="HcaT"/>
    <property type="match status" value="1"/>
</dbReference>
<dbReference type="Pfam" id="PF12832">
    <property type="entry name" value="MFS_1_like"/>
    <property type="match status" value="1"/>
</dbReference>
<name>A0A8J7UKK0_9HYPH</name>
<keyword evidence="6 8" id="KW-1133">Transmembrane helix</keyword>
<dbReference type="AlphaFoldDB" id="A0A8J7UKK0"/>
<evidence type="ECO:0000313" key="10">
    <source>
        <dbReference type="EMBL" id="MBP0439754.1"/>
    </source>
</evidence>
<protein>
    <submittedName>
        <fullName evidence="10">MFS transporter</fullName>
    </submittedName>
</protein>
<keyword evidence="11" id="KW-1185">Reference proteome</keyword>
<dbReference type="Proteomes" id="UP000666240">
    <property type="component" value="Unassembled WGS sequence"/>
</dbReference>
<feature type="transmembrane region" description="Helical" evidence="8">
    <location>
        <begin position="373"/>
        <end position="392"/>
    </location>
</feature>
<evidence type="ECO:0000256" key="7">
    <source>
        <dbReference type="ARBA" id="ARBA00023136"/>
    </source>
</evidence>
<keyword evidence="5 8" id="KW-0812">Transmembrane</keyword>
<dbReference type="EMBL" id="JAGIYY010000004">
    <property type="protein sequence ID" value="MBP0439754.1"/>
    <property type="molecule type" value="Genomic_DNA"/>
</dbReference>
<dbReference type="InterPro" id="IPR026032">
    <property type="entry name" value="HcaT-like"/>
</dbReference>
<feature type="domain" description="Major facilitator superfamily associated" evidence="9">
    <location>
        <begin position="19"/>
        <end position="376"/>
    </location>
</feature>
<dbReference type="PANTHER" id="PTHR23522">
    <property type="entry name" value="BLL5896 PROTEIN"/>
    <property type="match status" value="1"/>
</dbReference>
<dbReference type="Gene3D" id="1.20.1250.20">
    <property type="entry name" value="MFS general substrate transporter like domains"/>
    <property type="match status" value="2"/>
</dbReference>
<keyword evidence="3" id="KW-1003">Cell membrane</keyword>
<feature type="transmembrane region" description="Helical" evidence="8">
    <location>
        <begin position="146"/>
        <end position="166"/>
    </location>
</feature>
<feature type="transmembrane region" description="Helical" evidence="8">
    <location>
        <begin position="107"/>
        <end position="126"/>
    </location>
</feature>
<dbReference type="InterPro" id="IPR024989">
    <property type="entry name" value="MFS_assoc_dom"/>
</dbReference>
<proteinExistence type="predicted"/>
<feature type="transmembrane region" description="Helical" evidence="8">
    <location>
        <begin position="250"/>
        <end position="270"/>
    </location>
</feature>
<feature type="transmembrane region" description="Helical" evidence="8">
    <location>
        <begin position="282"/>
        <end position="301"/>
    </location>
</feature>
<feature type="transmembrane region" description="Helical" evidence="8">
    <location>
        <begin position="217"/>
        <end position="244"/>
    </location>
</feature>
<evidence type="ECO:0000256" key="8">
    <source>
        <dbReference type="SAM" id="Phobius"/>
    </source>
</evidence>
<comment type="caution">
    <text evidence="10">The sequence shown here is derived from an EMBL/GenBank/DDBJ whole genome shotgun (WGS) entry which is preliminary data.</text>
</comment>
<feature type="transmembrane region" description="Helical" evidence="8">
    <location>
        <begin position="172"/>
        <end position="189"/>
    </location>
</feature>
<dbReference type="GO" id="GO:0030395">
    <property type="term" value="F:lactose binding"/>
    <property type="evidence" value="ECO:0007669"/>
    <property type="project" value="TreeGrafter"/>
</dbReference>
<evidence type="ECO:0000259" key="9">
    <source>
        <dbReference type="Pfam" id="PF12832"/>
    </source>
</evidence>
<accession>A0A8J7UKK0</accession>
<sequence>MPFSSPAQPVPPKPPRFEMRMSALYAVAFLAMGIHIPFFPLWLRHVDFSPEQIGLILAIPMIVRIISVPVLTGLGDKARDRADVLFLSAVAAFFASLGYFFTPDYWLVLAISVLIAAFWTPHVPLIDSIAQSGVRRFATDYTRLRIWGSIAFVVINLAGGAVLGVFGAGAVPALFAASLSLMVVTALLAPRLGKPRISSPLGGGFLKGGSALWSRPFLLLAGACGLIMGSHGFLYAFGSIYWLSLGIDDATIGILWAWGVVAEVALFAVFTRSLGFLNSKQVIILGGSLAVLRWALFPLIWPLGGGLPGFFFLQTLHAFSTGLMLIGIQKVIVELIGEDQAGAAQGVAYLSNGTAMALVTLGAGYLYEGFGSGGYFAMAVLAATGTLFALMAQPQRSALGG</sequence>
<gene>
    <name evidence="10" type="ORF">J5Y06_13925</name>
</gene>
<feature type="transmembrane region" description="Helical" evidence="8">
    <location>
        <begin position="84"/>
        <end position="101"/>
    </location>
</feature>